<reference evidence="1 2" key="1">
    <citation type="submission" date="2016-06" db="EMBL/GenBank/DDBJ databases">
        <authorList>
            <person name="Kjaerup R.B."/>
            <person name="Dalgaard T.S."/>
            <person name="Juul-Madsen H.R."/>
        </authorList>
    </citation>
    <scope>NUCLEOTIDE SEQUENCE [LARGE SCALE GENOMIC DNA]</scope>
    <source>
        <strain evidence="1 2">DSM 43821</strain>
    </source>
</reference>
<gene>
    <name evidence="1" type="ORF">GA0074696_3470</name>
</gene>
<evidence type="ECO:0000313" key="1">
    <source>
        <dbReference type="EMBL" id="SCF21329.1"/>
    </source>
</evidence>
<dbReference type="AlphaFoldDB" id="A0A1C4YKS3"/>
<evidence type="ECO:0000313" key="2">
    <source>
        <dbReference type="Proteomes" id="UP000198228"/>
    </source>
</evidence>
<proteinExistence type="predicted"/>
<dbReference type="Proteomes" id="UP000198228">
    <property type="component" value="Chromosome I"/>
</dbReference>
<name>A0A1C4YKS3_9ACTN</name>
<dbReference type="RefSeq" id="WP_197700914.1">
    <property type="nucleotide sequence ID" value="NZ_LT607410.1"/>
</dbReference>
<dbReference type="EMBL" id="LT607410">
    <property type="protein sequence ID" value="SCF21329.1"/>
    <property type="molecule type" value="Genomic_DNA"/>
</dbReference>
<accession>A0A1C4YKS3</accession>
<protein>
    <submittedName>
        <fullName evidence="1">Uncharacterized protein</fullName>
    </submittedName>
</protein>
<organism evidence="1 2">
    <name type="scientific">Micromonospora purpureochromogenes</name>
    <dbReference type="NCBI Taxonomy" id="47872"/>
    <lineage>
        <taxon>Bacteria</taxon>
        <taxon>Bacillati</taxon>
        <taxon>Actinomycetota</taxon>
        <taxon>Actinomycetes</taxon>
        <taxon>Micromonosporales</taxon>
        <taxon>Micromonosporaceae</taxon>
        <taxon>Micromonospora</taxon>
    </lineage>
</organism>
<sequence>MAHRESVPAAEQDQAQYVHLKPLGLRDVFAGGLLERIPAAWPPVRPPAPTAPVSPPSA</sequence>